<accession>A0ABV1L162</accession>
<organism evidence="3 4">
    <name type="scientific">Cohnella silvisoli</name>
    <dbReference type="NCBI Taxonomy" id="2873699"/>
    <lineage>
        <taxon>Bacteria</taxon>
        <taxon>Bacillati</taxon>
        <taxon>Bacillota</taxon>
        <taxon>Bacilli</taxon>
        <taxon>Bacillales</taxon>
        <taxon>Paenibacillaceae</taxon>
        <taxon>Cohnella</taxon>
    </lineage>
</organism>
<evidence type="ECO:0000313" key="3">
    <source>
        <dbReference type="EMBL" id="MEQ4485546.1"/>
    </source>
</evidence>
<gene>
    <name evidence="3" type="ORF">QJS35_24475</name>
</gene>
<dbReference type="Proteomes" id="UP001493487">
    <property type="component" value="Unassembled WGS sequence"/>
</dbReference>
<evidence type="ECO:0000256" key="1">
    <source>
        <dbReference type="SAM" id="SignalP"/>
    </source>
</evidence>
<dbReference type="EMBL" id="JASKHM010000016">
    <property type="protein sequence ID" value="MEQ4485546.1"/>
    <property type="molecule type" value="Genomic_DNA"/>
</dbReference>
<feature type="chain" id="PRO_5045807112" evidence="1">
    <location>
        <begin position="26"/>
        <end position="572"/>
    </location>
</feature>
<feature type="domain" description="SLH" evidence="2">
    <location>
        <begin position="382"/>
        <end position="445"/>
    </location>
</feature>
<dbReference type="PROSITE" id="PS51272">
    <property type="entry name" value="SLH"/>
    <property type="match status" value="3"/>
</dbReference>
<feature type="domain" description="SLH" evidence="2">
    <location>
        <begin position="446"/>
        <end position="505"/>
    </location>
</feature>
<name>A0ABV1L162_9BACL</name>
<protein>
    <submittedName>
        <fullName evidence="3">S-layer homology domain-containing protein</fullName>
    </submittedName>
</protein>
<dbReference type="InterPro" id="IPR001119">
    <property type="entry name" value="SLH_dom"/>
</dbReference>
<evidence type="ECO:0000313" key="4">
    <source>
        <dbReference type="Proteomes" id="UP001493487"/>
    </source>
</evidence>
<comment type="caution">
    <text evidence="3">The sequence shown here is derived from an EMBL/GenBank/DDBJ whole genome shotgun (WGS) entry which is preliminary data.</text>
</comment>
<keyword evidence="4" id="KW-1185">Reference proteome</keyword>
<reference evidence="3 4" key="1">
    <citation type="journal article" date="2023" name="Genome Announc.">
        <title>Pan-Genome Analyses of the Genus Cohnella and Proposal of the Novel Species Cohnella silvisoli sp. nov., Isolated from Forest Soil.</title>
        <authorList>
            <person name="Wang C."/>
            <person name="Mao L."/>
            <person name="Bao G."/>
            <person name="Zhu H."/>
        </authorList>
    </citation>
    <scope>NUCLEOTIDE SEQUENCE [LARGE SCALE GENOMIC DNA]</scope>
    <source>
        <strain evidence="3 4">NL03-T5-1</strain>
    </source>
</reference>
<keyword evidence="1" id="KW-0732">Signal</keyword>
<feature type="domain" description="SLH" evidence="2">
    <location>
        <begin position="512"/>
        <end position="572"/>
    </location>
</feature>
<sequence>MKLRMLSLVLLLAMCMTIVPLTAFASESVAVTGTTTHHPGDSITISGGSDFSQVIIKVLRPGNSSVLYFDVAKVTAGQYSSTFTLGSSEPVGTYTVVAGQASTVATTTFAVTASGSGGTGGTGGGTDTGTIGGTGGGSVTGTITPPVSTKPGVVLVGLSKNVTSEVKAADGTVTTTVTQDAGTLAEAFKQLAAQPNSNNAPVAVIKIDNKEGSVKVNLPASALADASVTTPNALVSIETNSGSYSLPLSIFDFASLAKNLGVSINDLVIHIDISPVAPDLNALIQASAEKEGGNRSGDAVAFTITVGGTGNNVELNDFGATYVTRTILLPNAVDPNHTTGVLYDPGTGQISFVPSVFGAPNANGQVEANLMRNGNSIYSVITMDKTFSDISKHWAKADIELMANKLIVNGVTDTKFAPDNNITRAEFTALLVRALGLTSDAASATFTDVKASDWYAGSVGSAVKAKLVTGITASSFKPNDTITREQMAVMITRAISAAGKKATDPTASSDALAQFKDKASIDSWAKASIAQSVEAKIITGLPDQTFAPSAKASRAQAVVMLKRLLKYVDFIN</sequence>
<proteinExistence type="predicted"/>
<dbReference type="PANTHER" id="PTHR43308:SF5">
    <property type="entry name" value="S-LAYER PROTEIN _ PEPTIDOGLYCAN ENDO-BETA-N-ACETYLGLUCOSAMINIDASE"/>
    <property type="match status" value="1"/>
</dbReference>
<dbReference type="Pfam" id="PF00395">
    <property type="entry name" value="SLH"/>
    <property type="match status" value="3"/>
</dbReference>
<evidence type="ECO:0000259" key="2">
    <source>
        <dbReference type="PROSITE" id="PS51272"/>
    </source>
</evidence>
<dbReference type="InterPro" id="IPR051465">
    <property type="entry name" value="Cell_Envelope_Struct_Comp"/>
</dbReference>
<dbReference type="RefSeq" id="WP_232188317.1">
    <property type="nucleotide sequence ID" value="NZ_JAIOAP010000015.1"/>
</dbReference>
<feature type="signal peptide" evidence="1">
    <location>
        <begin position="1"/>
        <end position="25"/>
    </location>
</feature>
<dbReference type="PANTHER" id="PTHR43308">
    <property type="entry name" value="OUTER MEMBRANE PROTEIN ALPHA-RELATED"/>
    <property type="match status" value="1"/>
</dbReference>